<keyword evidence="8" id="KW-0915">Sodium</keyword>
<feature type="transmembrane region" description="Helical" evidence="12">
    <location>
        <begin position="173"/>
        <end position="193"/>
    </location>
</feature>
<dbReference type="Pfam" id="PF00999">
    <property type="entry name" value="Na_H_Exchanger"/>
    <property type="match status" value="1"/>
</dbReference>
<feature type="transmembrane region" description="Helical" evidence="12">
    <location>
        <begin position="135"/>
        <end position="153"/>
    </location>
</feature>
<evidence type="ECO:0000256" key="11">
    <source>
        <dbReference type="ARBA" id="ARBA00023201"/>
    </source>
</evidence>
<keyword evidence="3" id="KW-0813">Transport</keyword>
<keyword evidence="5" id="KW-1003">Cell membrane</keyword>
<dbReference type="InterPro" id="IPR006153">
    <property type="entry name" value="Cation/H_exchanger_TM"/>
</dbReference>
<feature type="transmembrane region" description="Helical" evidence="12">
    <location>
        <begin position="296"/>
        <end position="314"/>
    </location>
</feature>
<evidence type="ECO:0000256" key="1">
    <source>
        <dbReference type="ARBA" id="ARBA00004651"/>
    </source>
</evidence>
<keyword evidence="15" id="KW-1185">Reference proteome</keyword>
<accession>A0ABT8SKW0</accession>
<feature type="transmembrane region" description="Helical" evidence="12">
    <location>
        <begin position="101"/>
        <end position="123"/>
    </location>
</feature>
<evidence type="ECO:0000256" key="5">
    <source>
        <dbReference type="ARBA" id="ARBA00022475"/>
    </source>
</evidence>
<organism evidence="14 15">
    <name type="scientific">Peiella sedimenti</name>
    <dbReference type="NCBI Taxonomy" id="3061083"/>
    <lineage>
        <taxon>Bacteria</taxon>
        <taxon>Pseudomonadati</taxon>
        <taxon>Pseudomonadota</taxon>
        <taxon>Alphaproteobacteria</taxon>
        <taxon>Caulobacterales</taxon>
        <taxon>Caulobacteraceae</taxon>
        <taxon>Peiella</taxon>
    </lineage>
</organism>
<keyword evidence="7 12" id="KW-1133">Transmembrane helix</keyword>
<gene>
    <name evidence="14" type="ORF">Q0812_07195</name>
</gene>
<feature type="transmembrane region" description="Helical" evidence="12">
    <location>
        <begin position="69"/>
        <end position="89"/>
    </location>
</feature>
<evidence type="ECO:0000259" key="13">
    <source>
        <dbReference type="Pfam" id="PF00999"/>
    </source>
</evidence>
<comment type="similarity">
    <text evidence="2">Belongs to the monovalent cation:proton antiporter 1 (CPA1) transporter (TC 2.A.36) family.</text>
</comment>
<reference evidence="14" key="1">
    <citation type="submission" date="2023-07" db="EMBL/GenBank/DDBJ databases">
        <title>Brevundimonas soil sp. nov., isolated from the soil of chemical plant.</title>
        <authorList>
            <person name="Wu N."/>
        </authorList>
    </citation>
    <scope>NUCLEOTIDE SEQUENCE</scope>
    <source>
        <strain evidence="14">XZ-24</strain>
    </source>
</reference>
<feature type="transmembrane region" description="Helical" evidence="12">
    <location>
        <begin position="205"/>
        <end position="226"/>
    </location>
</feature>
<evidence type="ECO:0000256" key="4">
    <source>
        <dbReference type="ARBA" id="ARBA00022449"/>
    </source>
</evidence>
<proteinExistence type="inferred from homology"/>
<feature type="transmembrane region" description="Helical" evidence="12">
    <location>
        <begin position="320"/>
        <end position="344"/>
    </location>
</feature>
<dbReference type="PANTHER" id="PTHR10110">
    <property type="entry name" value="SODIUM/HYDROGEN EXCHANGER"/>
    <property type="match status" value="1"/>
</dbReference>
<dbReference type="Proteomes" id="UP001169063">
    <property type="component" value="Unassembled WGS sequence"/>
</dbReference>
<feature type="transmembrane region" description="Helical" evidence="12">
    <location>
        <begin position="29"/>
        <end position="49"/>
    </location>
</feature>
<dbReference type="EMBL" id="JAUKTR010000002">
    <property type="protein sequence ID" value="MDO1559212.1"/>
    <property type="molecule type" value="Genomic_DNA"/>
</dbReference>
<keyword evidence="10 12" id="KW-0472">Membrane</keyword>
<comment type="caution">
    <text evidence="14">The sequence shown here is derived from an EMBL/GenBank/DDBJ whole genome shotgun (WGS) entry which is preliminary data.</text>
</comment>
<evidence type="ECO:0000256" key="8">
    <source>
        <dbReference type="ARBA" id="ARBA00023053"/>
    </source>
</evidence>
<dbReference type="InterPro" id="IPR018422">
    <property type="entry name" value="Cation/H_exchanger_CPA1"/>
</dbReference>
<evidence type="ECO:0000256" key="12">
    <source>
        <dbReference type="SAM" id="Phobius"/>
    </source>
</evidence>
<evidence type="ECO:0000313" key="15">
    <source>
        <dbReference type="Proteomes" id="UP001169063"/>
    </source>
</evidence>
<keyword evidence="4" id="KW-0050">Antiport</keyword>
<keyword evidence="9" id="KW-0406">Ion transport</keyword>
<feature type="domain" description="Cation/H+ exchanger transmembrane" evidence="13">
    <location>
        <begin position="13"/>
        <end position="406"/>
    </location>
</feature>
<feature type="transmembrane region" description="Helical" evidence="12">
    <location>
        <begin position="233"/>
        <end position="250"/>
    </location>
</feature>
<comment type="subcellular location">
    <subcellularLocation>
        <location evidence="1">Cell membrane</location>
        <topology evidence="1">Multi-pass membrane protein</topology>
    </subcellularLocation>
</comment>
<feature type="transmembrane region" description="Helical" evidence="12">
    <location>
        <begin position="382"/>
        <end position="405"/>
    </location>
</feature>
<evidence type="ECO:0000256" key="3">
    <source>
        <dbReference type="ARBA" id="ARBA00022448"/>
    </source>
</evidence>
<protein>
    <submittedName>
        <fullName evidence="14">Cation:proton antiporter</fullName>
    </submittedName>
</protein>
<keyword evidence="11" id="KW-0739">Sodium transport</keyword>
<dbReference type="RefSeq" id="WP_302109634.1">
    <property type="nucleotide sequence ID" value="NZ_JAUKTR010000002.1"/>
</dbReference>
<evidence type="ECO:0000313" key="14">
    <source>
        <dbReference type="EMBL" id="MDO1559212.1"/>
    </source>
</evidence>
<sequence>MDGFQIGAAFLVLVAVVGWLNVRFLRLPTAVAMMTAGLLGAAALLLLSRPDSSVPAARELLDVLRGIDFSETVLGYMLAFLLFAGAMHVDMAELRRRGLSVLTLSTLGVLASTLIVGFSLWWAAGLLGLPLPLPWAFVFGALISPTDPIAVLAAARQGKPSELLKAVLQGEALFNDGVGIVVFGAALTFAVGAETHGPLITAGHALLEAGGGGAIGASLALIAIRALRSIDDYAAEVIITLALAAGAYALAQALHFSGPIAGAVAGLLVGTPHAATAMSQSTQRYVRGFWALVDEILNALLFLFLGLELAVLGIDGRHAGLWLAAIVLVLASRLLVVLPWGWGLRRRHAEAGLTRLLWWGGLRGAISLALALTLPQGPERDLVLSATFAVVAFSVLVQGLSFPALTRRLTDHS</sequence>
<dbReference type="Gene3D" id="6.10.140.1330">
    <property type="match status" value="1"/>
</dbReference>
<feature type="transmembrane region" description="Helical" evidence="12">
    <location>
        <begin position="6"/>
        <end position="22"/>
    </location>
</feature>
<evidence type="ECO:0000256" key="10">
    <source>
        <dbReference type="ARBA" id="ARBA00023136"/>
    </source>
</evidence>
<feature type="transmembrane region" description="Helical" evidence="12">
    <location>
        <begin position="256"/>
        <end position="275"/>
    </location>
</feature>
<evidence type="ECO:0000256" key="7">
    <source>
        <dbReference type="ARBA" id="ARBA00022989"/>
    </source>
</evidence>
<evidence type="ECO:0000256" key="9">
    <source>
        <dbReference type="ARBA" id="ARBA00023065"/>
    </source>
</evidence>
<dbReference type="PANTHER" id="PTHR10110:SF195">
    <property type="entry name" value="NA(+)_H(+) ANTIPORTER NHAS2"/>
    <property type="match status" value="1"/>
</dbReference>
<evidence type="ECO:0000256" key="2">
    <source>
        <dbReference type="ARBA" id="ARBA00007367"/>
    </source>
</evidence>
<feature type="transmembrane region" description="Helical" evidence="12">
    <location>
        <begin position="356"/>
        <end position="376"/>
    </location>
</feature>
<name>A0ABT8SKW0_9CAUL</name>
<evidence type="ECO:0000256" key="6">
    <source>
        <dbReference type="ARBA" id="ARBA00022692"/>
    </source>
</evidence>
<keyword evidence="6 12" id="KW-0812">Transmembrane</keyword>